<dbReference type="Proteomes" id="UP000621492">
    <property type="component" value="Unassembled WGS sequence"/>
</dbReference>
<evidence type="ECO:0000256" key="1">
    <source>
        <dbReference type="ARBA" id="ARBA00004496"/>
    </source>
</evidence>
<gene>
    <name evidence="12" type="primary">dnaE</name>
    <name evidence="12" type="ORF">GCM10011409_01070</name>
</gene>
<dbReference type="InterPro" id="IPR041931">
    <property type="entry name" value="DNA_pol3_alpha_thumb_dom"/>
</dbReference>
<dbReference type="InterPro" id="IPR004365">
    <property type="entry name" value="NA-bd_OB_tRNA"/>
</dbReference>
<evidence type="ECO:0000256" key="6">
    <source>
        <dbReference type="ARBA" id="ARBA00022695"/>
    </source>
</evidence>
<evidence type="ECO:0000259" key="11">
    <source>
        <dbReference type="SMART" id="SM00481"/>
    </source>
</evidence>
<comment type="similarity">
    <text evidence="2">Belongs to the DNA polymerase type-C family. DnaE subfamily.</text>
</comment>
<evidence type="ECO:0000256" key="4">
    <source>
        <dbReference type="ARBA" id="ARBA00019114"/>
    </source>
</evidence>
<dbReference type="GO" id="GO:0003676">
    <property type="term" value="F:nucleic acid binding"/>
    <property type="evidence" value="ECO:0007669"/>
    <property type="project" value="InterPro"/>
</dbReference>
<dbReference type="SMART" id="SM00481">
    <property type="entry name" value="POLIIIAc"/>
    <property type="match status" value="1"/>
</dbReference>
<evidence type="ECO:0000256" key="10">
    <source>
        <dbReference type="ARBA" id="ARBA00049244"/>
    </source>
</evidence>
<comment type="subcellular location">
    <subcellularLocation>
        <location evidence="1">Cytoplasm</location>
    </subcellularLocation>
</comment>
<comment type="catalytic activity">
    <reaction evidence="10">
        <text>DNA(n) + a 2'-deoxyribonucleoside 5'-triphosphate = DNA(n+1) + diphosphate</text>
        <dbReference type="Rhea" id="RHEA:22508"/>
        <dbReference type="Rhea" id="RHEA-COMP:17339"/>
        <dbReference type="Rhea" id="RHEA-COMP:17340"/>
        <dbReference type="ChEBI" id="CHEBI:33019"/>
        <dbReference type="ChEBI" id="CHEBI:61560"/>
        <dbReference type="ChEBI" id="CHEBI:173112"/>
        <dbReference type="EC" id="2.7.7.7"/>
    </reaction>
</comment>
<dbReference type="RefSeq" id="WP_188724546.1">
    <property type="nucleotide sequence ID" value="NZ_BMJD01000001.1"/>
</dbReference>
<dbReference type="EC" id="2.7.7.7" evidence="3"/>
<dbReference type="GO" id="GO:0003887">
    <property type="term" value="F:DNA-directed DNA polymerase activity"/>
    <property type="evidence" value="ECO:0007669"/>
    <property type="project" value="UniProtKB-KW"/>
</dbReference>
<keyword evidence="13" id="KW-1185">Reference proteome</keyword>
<dbReference type="NCBIfam" id="TIGR00594">
    <property type="entry name" value="polc"/>
    <property type="match status" value="1"/>
</dbReference>
<dbReference type="EMBL" id="BMJD01000001">
    <property type="protein sequence ID" value="GGB27579.1"/>
    <property type="molecule type" value="Genomic_DNA"/>
</dbReference>
<dbReference type="InterPro" id="IPR004805">
    <property type="entry name" value="DnaE2/DnaE/PolC"/>
</dbReference>
<sequence>MAAFTHLQVLSGYSLMNSTITVDKLVNKAKELDFQALALTDEQVLSGVIPFYKKCRQEGIKPIIGMTVYVKSDEQREDTCILLAKNNQGYQQLVKLSSYIQTNQFNAIEKENLQKFTTGIIGIFPATNAKLKSLIRSESHEEISAYIDTWKNCFAANDFYLGVADHGGREEKEINASLKAFQNQGPLPVVAINDVRYLDAKDAIAYDCLQAMKVGKQWEQRITDPSIKQHHLRSETEMEVVFQDWPEVLKETEQITEACTVTFDFHARMLPSFPVPEQMDAHTYLEKQCWNKLEHKYKEITEDIAGRLAYELQVIKSMQFSDYFLIVADFIAFAKNNHIMVGPGRGSAAGSLVAYVLGITEVDPLKYNLLFERFLNPERVTMPDIDVDFSDHRRDEVIDYVRDKYGTEHVAQIITFGTFAARSLVRELIKTIGIDQQDAQFILREIPVNTHKSIVDYVRESADLKQYIKQSNKLKALFAIAAVLEGLPRHISTHAAGVVISEKPLMEHVPLTVGANDTRLTQYSMNNLEAIGLLKIDFLGLRNLTLLERIVQTIHYTAKETIELDKLPENDAATFSLLQKGMTNGVFQLESQGMKEVLTRLKPTSFEDIVAVNALYRPGPMEYIPVYIARKHKQERVVYPHPDLASIMENTYGVLVYQEQIMQIAHKIAGFSLGQADILRRAVSKKLDSVMAEQKEAFLKGCLANGYEQSVAEEIFAWIVKFSNYGFNRSHAVAYSMIAYQLAYLKAHYPVSFFAEILSSVANQQDKVLAYMKEAKTFQLTVLAPSINRSFGKYSVENNNIRMGLLSIKGIGNQVVKEIVRVRKQGMFKNLFDFCMRISLRIVNRQALELLILAGAFDDTYANRASLLASIDQALEQGELFREFRDQPSLFHDKIELEANYVEMEDFTVMRKLADEKELLGIYVTSHPLTAYRTALQHHHYMTMTNAKQMIGKRNVKSAVIVQSIKTIRTKRGDPMAFITIGDETDDLEAVVFPDVFRQARSLLEEEKPIVVKGKMESRNNRVQLLVSEVQPFAEDKIKLNRPERLFIKVSEQNSGEALKKIKDTAHTFPGGTPIIMYTVETKKTYQLASTYNVHPEPECINVLKSYFGNTNVILEEQN</sequence>
<name>A0A9W5TU72_9BACI</name>
<dbReference type="GO" id="GO:0006260">
    <property type="term" value="P:DNA replication"/>
    <property type="evidence" value="ECO:0007669"/>
    <property type="project" value="UniProtKB-KW"/>
</dbReference>
<dbReference type="Gene3D" id="3.20.20.140">
    <property type="entry name" value="Metal-dependent hydrolases"/>
    <property type="match status" value="1"/>
</dbReference>
<dbReference type="PANTHER" id="PTHR32294">
    <property type="entry name" value="DNA POLYMERASE III SUBUNIT ALPHA"/>
    <property type="match status" value="1"/>
</dbReference>
<dbReference type="Gene3D" id="1.10.10.1600">
    <property type="entry name" value="Bacterial DNA polymerase III alpha subunit, thumb domain"/>
    <property type="match status" value="1"/>
</dbReference>
<dbReference type="Pfam" id="PF07733">
    <property type="entry name" value="DNA_pol3_alpha"/>
    <property type="match status" value="1"/>
</dbReference>
<dbReference type="Gene3D" id="1.10.150.870">
    <property type="match status" value="1"/>
</dbReference>
<dbReference type="InterPro" id="IPR040982">
    <property type="entry name" value="DNA_pol3_finger"/>
</dbReference>
<dbReference type="Pfam" id="PF17657">
    <property type="entry name" value="DNA_pol3_finger"/>
    <property type="match status" value="1"/>
</dbReference>
<dbReference type="Pfam" id="PF01336">
    <property type="entry name" value="tRNA_anti-codon"/>
    <property type="match status" value="1"/>
</dbReference>
<dbReference type="GO" id="GO:0005737">
    <property type="term" value="C:cytoplasm"/>
    <property type="evidence" value="ECO:0007669"/>
    <property type="project" value="UniProtKB-SubCell"/>
</dbReference>
<keyword evidence="7" id="KW-0235">DNA replication</keyword>
<dbReference type="InterPro" id="IPR011708">
    <property type="entry name" value="DNA_pol3_alpha_NTPase_dom"/>
</dbReference>
<evidence type="ECO:0000256" key="9">
    <source>
        <dbReference type="ARBA" id="ARBA00025611"/>
    </source>
</evidence>
<evidence type="ECO:0000256" key="7">
    <source>
        <dbReference type="ARBA" id="ARBA00022705"/>
    </source>
</evidence>
<dbReference type="InterPro" id="IPR004013">
    <property type="entry name" value="PHP_dom"/>
</dbReference>
<dbReference type="GO" id="GO:0008408">
    <property type="term" value="F:3'-5' exonuclease activity"/>
    <property type="evidence" value="ECO:0007669"/>
    <property type="project" value="InterPro"/>
</dbReference>
<dbReference type="PANTHER" id="PTHR32294:SF0">
    <property type="entry name" value="DNA POLYMERASE III SUBUNIT ALPHA"/>
    <property type="match status" value="1"/>
</dbReference>
<dbReference type="NCBIfam" id="NF004226">
    <property type="entry name" value="PRK05673.1"/>
    <property type="match status" value="1"/>
</dbReference>
<dbReference type="InterPro" id="IPR016195">
    <property type="entry name" value="Pol/histidinol_Pase-like"/>
</dbReference>
<evidence type="ECO:0000256" key="3">
    <source>
        <dbReference type="ARBA" id="ARBA00012417"/>
    </source>
</evidence>
<keyword evidence="8" id="KW-0239">DNA-directed DNA polymerase</keyword>
<evidence type="ECO:0000256" key="2">
    <source>
        <dbReference type="ARBA" id="ARBA00009496"/>
    </source>
</evidence>
<dbReference type="Pfam" id="PF02811">
    <property type="entry name" value="PHP"/>
    <property type="match status" value="1"/>
</dbReference>
<protein>
    <recommendedName>
        <fullName evidence="4">DNA polymerase III subunit alpha</fullName>
        <ecNumber evidence="3">2.7.7.7</ecNumber>
    </recommendedName>
</protein>
<evidence type="ECO:0000313" key="13">
    <source>
        <dbReference type="Proteomes" id="UP000621492"/>
    </source>
</evidence>
<reference evidence="12" key="2">
    <citation type="submission" date="2020-09" db="EMBL/GenBank/DDBJ databases">
        <authorList>
            <person name="Sun Q."/>
            <person name="Zhou Y."/>
        </authorList>
    </citation>
    <scope>NUCLEOTIDE SEQUENCE</scope>
    <source>
        <strain evidence="12">CGMCC 1.15454</strain>
    </source>
</reference>
<feature type="domain" description="Polymerase/histidinol phosphatase N-terminal" evidence="11">
    <location>
        <begin position="5"/>
        <end position="72"/>
    </location>
</feature>
<comment type="caution">
    <text evidence="12">The sequence shown here is derived from an EMBL/GenBank/DDBJ whole genome shotgun (WGS) entry which is preliminary data.</text>
</comment>
<keyword evidence="6" id="KW-0548">Nucleotidyltransferase</keyword>
<accession>A0A9W5TU72</accession>
<dbReference type="Pfam" id="PF14579">
    <property type="entry name" value="HHH_6"/>
    <property type="match status" value="1"/>
</dbReference>
<evidence type="ECO:0000313" key="12">
    <source>
        <dbReference type="EMBL" id="GGB27579.1"/>
    </source>
</evidence>
<reference evidence="12" key="1">
    <citation type="journal article" date="2014" name="Int. J. Syst. Evol. Microbiol.">
        <title>Complete genome sequence of Corynebacterium casei LMG S-19264T (=DSM 44701T), isolated from a smear-ripened cheese.</title>
        <authorList>
            <consortium name="US DOE Joint Genome Institute (JGI-PGF)"/>
            <person name="Walter F."/>
            <person name="Albersmeier A."/>
            <person name="Kalinowski J."/>
            <person name="Ruckert C."/>
        </authorList>
    </citation>
    <scope>NUCLEOTIDE SEQUENCE</scope>
    <source>
        <strain evidence="12">CGMCC 1.15454</strain>
    </source>
</reference>
<evidence type="ECO:0000256" key="8">
    <source>
        <dbReference type="ARBA" id="ARBA00022932"/>
    </source>
</evidence>
<organism evidence="12 13">
    <name type="scientific">Lentibacillus populi</name>
    <dbReference type="NCBI Taxonomy" id="1827502"/>
    <lineage>
        <taxon>Bacteria</taxon>
        <taxon>Bacillati</taxon>
        <taxon>Bacillota</taxon>
        <taxon>Bacilli</taxon>
        <taxon>Bacillales</taxon>
        <taxon>Bacillaceae</taxon>
        <taxon>Lentibacillus</taxon>
    </lineage>
</organism>
<dbReference type="SUPFAM" id="SSF89550">
    <property type="entry name" value="PHP domain-like"/>
    <property type="match status" value="1"/>
</dbReference>
<dbReference type="CDD" id="cd04485">
    <property type="entry name" value="DnaE_OBF"/>
    <property type="match status" value="1"/>
</dbReference>
<dbReference type="AlphaFoldDB" id="A0A9W5TU72"/>
<keyword evidence="5" id="KW-0808">Transferase</keyword>
<comment type="function">
    <text evidence="9">DNA polymerase III is a complex, multichain enzyme responsible for most of the replicative synthesis in bacteria. This DNA polymerase also exhibits 3' to 5' exonuclease activity. The alpha chain is the DNA polymerase.</text>
</comment>
<proteinExistence type="inferred from homology"/>
<dbReference type="InterPro" id="IPR003141">
    <property type="entry name" value="Pol/His_phosphatase_N"/>
</dbReference>
<dbReference type="InterPro" id="IPR029460">
    <property type="entry name" value="DNAPol_HHH"/>
</dbReference>
<evidence type="ECO:0000256" key="5">
    <source>
        <dbReference type="ARBA" id="ARBA00022679"/>
    </source>
</evidence>